<gene>
    <name evidence="5" type="ORF">NDN08_007072</name>
</gene>
<comment type="caution">
    <text evidence="5">The sequence shown here is derived from an EMBL/GenBank/DDBJ whole genome shotgun (WGS) entry which is preliminary data.</text>
</comment>
<dbReference type="PROSITE" id="PS51355">
    <property type="entry name" value="GLUTATHIONE_PEROXID_3"/>
    <property type="match status" value="1"/>
</dbReference>
<accession>A0AAV8UJI8</accession>
<dbReference type="GO" id="GO:0004601">
    <property type="term" value="F:peroxidase activity"/>
    <property type="evidence" value="ECO:0007669"/>
    <property type="project" value="UniProtKB-KW"/>
</dbReference>
<evidence type="ECO:0000256" key="2">
    <source>
        <dbReference type="ARBA" id="ARBA00022559"/>
    </source>
</evidence>
<keyword evidence="2 4" id="KW-0575">Peroxidase</keyword>
<proteinExistence type="inferred from homology"/>
<sequence length="228" mass="25514">MAFTTVGPRPLRRSGGLRTVKCTVSDSTRRAFMKVAMPGVLVGRPIYGLAEDAVPTMSLYDLSASMDGQKVEMNKYRGKVVLVINVTPYCALLTPQCEELLSLYDKYSGKGFEVLAYPCDQFGQQEPSDYEDTCKIARERYGAKFSIFDEVNVNPPNVDNVYKFLKSTNPESHKPIEWNFAKFLVDKDGQAARRYKPGILPSMLEEDVARLLDGKPLPPRPKPHIKAA</sequence>
<dbReference type="PANTHER" id="PTHR11592">
    <property type="entry name" value="GLUTATHIONE PEROXIDASE"/>
    <property type="match status" value="1"/>
</dbReference>
<dbReference type="PRINTS" id="PR01011">
    <property type="entry name" value="GLUTPROXDASE"/>
</dbReference>
<dbReference type="PANTHER" id="PTHR11592:SF78">
    <property type="entry name" value="GLUTATHIONE PEROXIDASE"/>
    <property type="match status" value="1"/>
</dbReference>
<keyword evidence="6" id="KW-1185">Reference proteome</keyword>
<dbReference type="SUPFAM" id="SSF52833">
    <property type="entry name" value="Thioredoxin-like"/>
    <property type="match status" value="1"/>
</dbReference>
<dbReference type="Pfam" id="PF00255">
    <property type="entry name" value="GSHPx"/>
    <property type="match status" value="1"/>
</dbReference>
<evidence type="ECO:0000256" key="4">
    <source>
        <dbReference type="RuleBase" id="RU000499"/>
    </source>
</evidence>
<evidence type="ECO:0000256" key="3">
    <source>
        <dbReference type="ARBA" id="ARBA00023002"/>
    </source>
</evidence>
<comment type="similarity">
    <text evidence="1 4">Belongs to the glutathione peroxidase family.</text>
</comment>
<dbReference type="GO" id="GO:0006979">
    <property type="term" value="P:response to oxidative stress"/>
    <property type="evidence" value="ECO:0007669"/>
    <property type="project" value="InterPro"/>
</dbReference>
<evidence type="ECO:0000313" key="5">
    <source>
        <dbReference type="EMBL" id="KAJ8901223.1"/>
    </source>
</evidence>
<keyword evidence="3 4" id="KW-0560">Oxidoreductase</keyword>
<dbReference type="EMBL" id="JAMWBK010000011">
    <property type="protein sequence ID" value="KAJ8901223.1"/>
    <property type="molecule type" value="Genomic_DNA"/>
</dbReference>
<organism evidence="5 6">
    <name type="scientific">Rhodosorus marinus</name>
    <dbReference type="NCBI Taxonomy" id="101924"/>
    <lineage>
        <taxon>Eukaryota</taxon>
        <taxon>Rhodophyta</taxon>
        <taxon>Stylonematophyceae</taxon>
        <taxon>Stylonematales</taxon>
        <taxon>Stylonemataceae</taxon>
        <taxon>Rhodosorus</taxon>
    </lineage>
</organism>
<dbReference type="Gene3D" id="3.40.30.10">
    <property type="entry name" value="Glutaredoxin"/>
    <property type="match status" value="1"/>
</dbReference>
<dbReference type="Proteomes" id="UP001157974">
    <property type="component" value="Unassembled WGS sequence"/>
</dbReference>
<evidence type="ECO:0000313" key="6">
    <source>
        <dbReference type="Proteomes" id="UP001157974"/>
    </source>
</evidence>
<reference evidence="5 6" key="1">
    <citation type="journal article" date="2023" name="Nat. Commun.">
        <title>Origin of minicircular mitochondrial genomes in red algae.</title>
        <authorList>
            <person name="Lee Y."/>
            <person name="Cho C.H."/>
            <person name="Lee Y.M."/>
            <person name="Park S.I."/>
            <person name="Yang J.H."/>
            <person name="West J.A."/>
            <person name="Bhattacharya D."/>
            <person name="Yoon H.S."/>
        </authorList>
    </citation>
    <scope>NUCLEOTIDE SEQUENCE [LARGE SCALE GENOMIC DNA]</scope>
    <source>
        <strain evidence="5 6">CCMP1338</strain>
        <tissue evidence="5">Whole cell</tissue>
    </source>
</reference>
<name>A0AAV8UJI8_9RHOD</name>
<dbReference type="InterPro" id="IPR036249">
    <property type="entry name" value="Thioredoxin-like_sf"/>
</dbReference>
<evidence type="ECO:0000256" key="1">
    <source>
        <dbReference type="ARBA" id="ARBA00006926"/>
    </source>
</evidence>
<dbReference type="CDD" id="cd00340">
    <property type="entry name" value="GSH_Peroxidase"/>
    <property type="match status" value="1"/>
</dbReference>
<protein>
    <recommendedName>
        <fullName evidence="4">Glutathione peroxidase</fullName>
    </recommendedName>
</protein>
<dbReference type="InterPro" id="IPR000889">
    <property type="entry name" value="Glutathione_peroxidase"/>
</dbReference>
<dbReference type="AlphaFoldDB" id="A0AAV8UJI8"/>